<dbReference type="FunFam" id="2.90.10.10:FF:000005">
    <property type="entry name" value="G-type lectin S-receptor-like serine/threonine-protein kinase"/>
    <property type="match status" value="1"/>
</dbReference>
<dbReference type="Pfam" id="PF01453">
    <property type="entry name" value="B_lectin"/>
    <property type="match status" value="1"/>
</dbReference>
<gene>
    <name evidence="19" type="ORF">Csa_1G070600</name>
</gene>
<dbReference type="SMART" id="SM00473">
    <property type="entry name" value="PAN_AP"/>
    <property type="match status" value="1"/>
</dbReference>
<evidence type="ECO:0000256" key="1">
    <source>
        <dbReference type="ARBA" id="ARBA00004479"/>
    </source>
</evidence>
<dbReference type="CDD" id="cd00028">
    <property type="entry name" value="B_lectin"/>
    <property type="match status" value="1"/>
</dbReference>
<dbReference type="GO" id="GO:0016020">
    <property type="term" value="C:membrane"/>
    <property type="evidence" value="ECO:0007669"/>
    <property type="project" value="UniProtKB-SubCell"/>
</dbReference>
<dbReference type="Pfam" id="PF00954">
    <property type="entry name" value="S_locus_glycop"/>
    <property type="match status" value="1"/>
</dbReference>
<name>A0A0A0LRR1_CUCSA</name>
<keyword evidence="9 15" id="KW-1133">Transmembrane helix</keyword>
<dbReference type="InterPro" id="IPR001480">
    <property type="entry name" value="Bulb-type_lectin_dom"/>
</dbReference>
<dbReference type="AlphaFoldDB" id="A0A0A0LRR1"/>
<dbReference type="PANTHER" id="PTHR32444">
    <property type="entry name" value="BULB-TYPE LECTIN DOMAIN-CONTAINING PROTEIN"/>
    <property type="match status" value="1"/>
</dbReference>
<evidence type="ECO:0000259" key="17">
    <source>
        <dbReference type="PROSITE" id="PS50927"/>
    </source>
</evidence>
<keyword evidence="11" id="KW-1015">Disulfide bond</keyword>
<keyword evidence="10 15" id="KW-0472">Membrane</keyword>
<dbReference type="InterPro" id="IPR003609">
    <property type="entry name" value="Pan_app"/>
</dbReference>
<evidence type="ECO:0000313" key="20">
    <source>
        <dbReference type="Proteomes" id="UP000029981"/>
    </source>
</evidence>
<evidence type="ECO:0000256" key="16">
    <source>
        <dbReference type="SAM" id="SignalP"/>
    </source>
</evidence>
<dbReference type="GO" id="GO:0005524">
    <property type="term" value="F:ATP binding"/>
    <property type="evidence" value="ECO:0007669"/>
    <property type="project" value="UniProtKB-UniRule"/>
</dbReference>
<dbReference type="CDD" id="cd01098">
    <property type="entry name" value="PAN_AP_plant"/>
    <property type="match status" value="1"/>
</dbReference>
<evidence type="ECO:0000256" key="10">
    <source>
        <dbReference type="ARBA" id="ARBA00023136"/>
    </source>
</evidence>
<reference evidence="19 20" key="4">
    <citation type="journal article" date="2011" name="BMC Genomics">
        <title>RNA-Seq improves annotation of protein-coding genes in the cucumber genome.</title>
        <authorList>
            <person name="Li Z."/>
            <person name="Zhang Z."/>
            <person name="Yan P."/>
            <person name="Huang S."/>
            <person name="Fei Z."/>
            <person name="Lin K."/>
        </authorList>
    </citation>
    <scope>NUCLEOTIDE SEQUENCE [LARGE SCALE GENOMIC DNA]</scope>
    <source>
        <strain evidence="20">cv. 9930</strain>
    </source>
</reference>
<reference evidence="19 20" key="1">
    <citation type="journal article" date="2009" name="Nat. Genet.">
        <title>The genome of the cucumber, Cucumis sativus L.</title>
        <authorList>
            <person name="Huang S."/>
            <person name="Li R."/>
            <person name="Zhang Z."/>
            <person name="Li L."/>
            <person name="Gu X."/>
            <person name="Fan W."/>
            <person name="Lucas W.J."/>
            <person name="Wang X."/>
            <person name="Xie B."/>
            <person name="Ni P."/>
            <person name="Ren Y."/>
            <person name="Zhu H."/>
            <person name="Li J."/>
            <person name="Lin K."/>
            <person name="Jin W."/>
            <person name="Fei Z."/>
            <person name="Li G."/>
            <person name="Staub J."/>
            <person name="Kilian A."/>
            <person name="van der Vossen E.A."/>
            <person name="Wu Y."/>
            <person name="Guo J."/>
            <person name="He J."/>
            <person name="Jia Z."/>
            <person name="Ren Y."/>
            <person name="Tian G."/>
            <person name="Lu Y."/>
            <person name="Ruan J."/>
            <person name="Qian W."/>
            <person name="Wang M."/>
            <person name="Huang Q."/>
            <person name="Li B."/>
            <person name="Xuan Z."/>
            <person name="Cao J."/>
            <person name="Asan"/>
            <person name="Wu Z."/>
            <person name="Zhang J."/>
            <person name="Cai Q."/>
            <person name="Bai Y."/>
            <person name="Zhao B."/>
            <person name="Han Y."/>
            <person name="Li Y."/>
            <person name="Li X."/>
            <person name="Wang S."/>
            <person name="Shi Q."/>
            <person name="Liu S."/>
            <person name="Cho W.K."/>
            <person name="Kim J.Y."/>
            <person name="Xu Y."/>
            <person name="Heller-Uszynska K."/>
            <person name="Miao H."/>
            <person name="Cheng Z."/>
            <person name="Zhang S."/>
            <person name="Wu J."/>
            <person name="Yang Y."/>
            <person name="Kang H."/>
            <person name="Li M."/>
            <person name="Liang H."/>
            <person name="Ren X."/>
            <person name="Shi Z."/>
            <person name="Wen M."/>
            <person name="Jian M."/>
            <person name="Yang H."/>
            <person name="Zhang G."/>
            <person name="Yang Z."/>
            <person name="Chen R."/>
            <person name="Liu S."/>
            <person name="Li J."/>
            <person name="Ma L."/>
            <person name="Liu H."/>
            <person name="Zhou Y."/>
            <person name="Zhao J."/>
            <person name="Fang X."/>
            <person name="Li G."/>
            <person name="Fang L."/>
            <person name="Li Y."/>
            <person name="Liu D."/>
            <person name="Zheng H."/>
            <person name="Zhang Y."/>
            <person name="Qin N."/>
            <person name="Li Z."/>
            <person name="Yang G."/>
            <person name="Yang S."/>
            <person name="Bolund L."/>
            <person name="Kristiansen K."/>
            <person name="Zheng H."/>
            <person name="Li S."/>
            <person name="Zhang X."/>
            <person name="Yang H."/>
            <person name="Wang J."/>
            <person name="Sun R."/>
            <person name="Zhang B."/>
            <person name="Jiang S."/>
            <person name="Wang J."/>
            <person name="Du Y."/>
            <person name="Li S."/>
        </authorList>
    </citation>
    <scope>NUCLEOTIDE SEQUENCE [LARGE SCALE GENOMIC DNA]</scope>
    <source>
        <strain evidence="20">cv. 9930</strain>
    </source>
</reference>
<dbReference type="InterPro" id="IPR011009">
    <property type="entry name" value="Kinase-like_dom_sf"/>
</dbReference>
<dbReference type="PROSITE" id="PS50948">
    <property type="entry name" value="PAN"/>
    <property type="match status" value="1"/>
</dbReference>
<evidence type="ECO:0000256" key="15">
    <source>
        <dbReference type="SAM" id="Phobius"/>
    </source>
</evidence>
<dbReference type="InterPro" id="IPR017441">
    <property type="entry name" value="Protein_kinase_ATP_BS"/>
</dbReference>
<dbReference type="InterPro" id="IPR000858">
    <property type="entry name" value="S_locus_glycoprot_dom"/>
</dbReference>
<evidence type="ECO:0000256" key="13">
    <source>
        <dbReference type="PIRNR" id="PIRNR000641"/>
    </source>
</evidence>
<dbReference type="EMBL" id="CM002922">
    <property type="protein sequence ID" value="KGN64595.1"/>
    <property type="molecule type" value="Genomic_DNA"/>
</dbReference>
<protein>
    <recommendedName>
        <fullName evidence="13">Receptor-like serine/threonine-protein kinase</fullName>
        <ecNumber evidence="13">2.7.11.1</ecNumber>
    </recommendedName>
</protein>
<evidence type="ECO:0000256" key="4">
    <source>
        <dbReference type="ARBA" id="ARBA00022692"/>
    </source>
</evidence>
<dbReference type="Gene3D" id="3.30.200.20">
    <property type="entry name" value="Phosphorylase Kinase, domain 1"/>
    <property type="match status" value="1"/>
</dbReference>
<evidence type="ECO:0000256" key="2">
    <source>
        <dbReference type="ARBA" id="ARBA00022527"/>
    </source>
</evidence>
<evidence type="ECO:0000256" key="5">
    <source>
        <dbReference type="ARBA" id="ARBA00022729"/>
    </source>
</evidence>
<dbReference type="PROSITE" id="PS00107">
    <property type="entry name" value="PROTEIN_KINASE_ATP"/>
    <property type="match status" value="1"/>
</dbReference>
<keyword evidence="4 15" id="KW-0812">Transmembrane</keyword>
<keyword evidence="5 16" id="KW-0732">Signal</keyword>
<dbReference type="GO" id="GO:0004674">
    <property type="term" value="F:protein serine/threonine kinase activity"/>
    <property type="evidence" value="ECO:0007669"/>
    <property type="project" value="UniProtKB-KW"/>
</dbReference>
<dbReference type="STRING" id="3659.A0A0A0LRR1"/>
<dbReference type="InterPro" id="IPR021820">
    <property type="entry name" value="S-locus_recpt_kinase_C"/>
</dbReference>
<evidence type="ECO:0000256" key="9">
    <source>
        <dbReference type="ARBA" id="ARBA00022989"/>
    </source>
</evidence>
<proteinExistence type="inferred from homology"/>
<feature type="domain" description="Bulb-type lectin" evidence="17">
    <location>
        <begin position="30"/>
        <end position="154"/>
    </location>
</feature>
<feature type="chain" id="PRO_5001966403" description="Receptor-like serine/threonine-protein kinase" evidence="16">
    <location>
        <begin position="29"/>
        <end position="740"/>
    </location>
</feature>
<reference evidence="19 20" key="3">
    <citation type="journal article" date="2010" name="BMC Genomics">
        <title>Transcriptome sequencing and comparative analysis of cucumber flowers with different sex types.</title>
        <authorList>
            <person name="Guo S."/>
            <person name="Zheng Y."/>
            <person name="Joung J.G."/>
            <person name="Liu S."/>
            <person name="Zhang Z."/>
            <person name="Crasta O.R."/>
            <person name="Sobral B.W."/>
            <person name="Xu Y."/>
            <person name="Huang S."/>
            <person name="Fei Z."/>
        </authorList>
    </citation>
    <scope>NUCLEOTIDE SEQUENCE [LARGE SCALE GENOMIC DNA]</scope>
    <source>
        <strain evidence="20">cv. 9930</strain>
    </source>
</reference>
<evidence type="ECO:0000256" key="6">
    <source>
        <dbReference type="ARBA" id="ARBA00022741"/>
    </source>
</evidence>
<evidence type="ECO:0000256" key="3">
    <source>
        <dbReference type="ARBA" id="ARBA00022679"/>
    </source>
</evidence>
<dbReference type="EC" id="2.7.11.1" evidence="13"/>
<feature type="binding site" evidence="14">
    <location>
        <position position="547"/>
    </location>
    <ligand>
        <name>ATP</name>
        <dbReference type="ChEBI" id="CHEBI:30616"/>
    </ligand>
</feature>
<dbReference type="Gramene" id="KGN64595">
    <property type="protein sequence ID" value="KGN64595"/>
    <property type="gene ID" value="Csa_1G070600"/>
</dbReference>
<keyword evidence="6 13" id="KW-0547">Nucleotide-binding</keyword>
<evidence type="ECO:0000256" key="14">
    <source>
        <dbReference type="PROSITE-ProRule" id="PRU10141"/>
    </source>
</evidence>
<dbReference type="SMART" id="SM00108">
    <property type="entry name" value="B_lectin"/>
    <property type="match status" value="1"/>
</dbReference>
<dbReference type="GO" id="GO:0106310">
    <property type="term" value="F:protein serine kinase activity"/>
    <property type="evidence" value="ECO:0007669"/>
    <property type="project" value="RHEA"/>
</dbReference>
<keyword evidence="3 13" id="KW-0808">Transferase</keyword>
<dbReference type="Pfam" id="PF08276">
    <property type="entry name" value="PAN_2"/>
    <property type="match status" value="1"/>
</dbReference>
<dbReference type="SUPFAM" id="SSF51110">
    <property type="entry name" value="alpha-D-mannose-specific plant lectins"/>
    <property type="match status" value="1"/>
</dbReference>
<dbReference type="GO" id="GO:0048544">
    <property type="term" value="P:recognition of pollen"/>
    <property type="evidence" value="ECO:0007669"/>
    <property type="project" value="InterPro"/>
</dbReference>
<comment type="catalytic activity">
    <reaction evidence="13">
        <text>L-seryl-[protein] + ATP = O-phospho-L-seryl-[protein] + ADP + H(+)</text>
        <dbReference type="Rhea" id="RHEA:17989"/>
        <dbReference type="Rhea" id="RHEA-COMP:9863"/>
        <dbReference type="Rhea" id="RHEA-COMP:11604"/>
        <dbReference type="ChEBI" id="CHEBI:15378"/>
        <dbReference type="ChEBI" id="CHEBI:29999"/>
        <dbReference type="ChEBI" id="CHEBI:30616"/>
        <dbReference type="ChEBI" id="CHEBI:83421"/>
        <dbReference type="ChEBI" id="CHEBI:456216"/>
        <dbReference type="EC" id="2.7.11.1"/>
    </reaction>
</comment>
<keyword evidence="12" id="KW-0325">Glycoprotein</keyword>
<feature type="transmembrane region" description="Helical" evidence="15">
    <location>
        <begin position="447"/>
        <end position="469"/>
    </location>
</feature>
<dbReference type="Gene3D" id="2.90.10.10">
    <property type="entry name" value="Bulb-type lectin domain"/>
    <property type="match status" value="1"/>
</dbReference>
<dbReference type="InterPro" id="IPR036426">
    <property type="entry name" value="Bulb-type_lectin_dom_sf"/>
</dbReference>
<sequence>MNPLPPKPAVFFISLFLVIFVGTRFSIAIDTSNSTIQIIKDGDHLVSTNKNFTLGFFSLNNSTTPRYVGIWYSQIPQLTLVWVANRNQPLNHTSGTFALDPHGNVVLFTPSQTISLWSTNTTIQSNDDVSIELQNTGNLALIERHSQKVIWQSFDYPSHVFLPYMKLGLNRQTGFSWFLTSWKALDDPGTGNFSCKIDPTGYPQLILYNGNVPRWRVGSWTGEKWSGVPEMRRSFIFNTTYIDNTQEISIMDGVTTDTVLTSMTLDESGLLHRSTWSEQDNKWIDYWWAPTEWCDTYNRCDPNTNCDQYDTEQFYCKCLPGFEPRSNQSWLLSNPSGGCIRKRPNAMCRSGEGFVTVSRVKVPDTSMASADLSMSLEACAQACLNDCNCTAYASANELTRSGCLMWHGDLIDTRTFANTGQDLHVRVDAIELAQYTQNSNRPSTKKVIVIVVVSVVALVLLVTSLIYLWKLARKRRERSTSLSYDLGNTLNPNEFDESRTNSDLPIYDFLTIAKATDAFSLNNKLGKGGFGAVYKGKLTNGAEIAVKSNILLDVDLNPKIADFGLARIFGQDQIQANTDRIVGTYIRKDINVSNLLYISSKRININKKFPVSLAFICLIYIKENNGIYVSFTTFKVWELWKLDNAMELVDSSLEGSSFEYEITRCLQIGLLCVQEDPTDRPTMSTVVFMLENEANLPCPKKPAFILKRKISEGDPSTSTKSSTEGVNSVNDLTISVLAAR</sequence>
<dbReference type="InterPro" id="IPR024171">
    <property type="entry name" value="SRK-like_kinase"/>
</dbReference>
<dbReference type="SUPFAM" id="SSF56112">
    <property type="entry name" value="Protein kinase-like (PK-like)"/>
    <property type="match status" value="1"/>
</dbReference>
<comment type="similarity">
    <text evidence="13">Belongs to the protein kinase superfamily. Ser/Thr protein kinase family.</text>
</comment>
<evidence type="ECO:0000256" key="11">
    <source>
        <dbReference type="ARBA" id="ARBA00023157"/>
    </source>
</evidence>
<evidence type="ECO:0000256" key="8">
    <source>
        <dbReference type="ARBA" id="ARBA00022840"/>
    </source>
</evidence>
<keyword evidence="8 13" id="KW-0067">ATP-binding</keyword>
<organism evidence="19 20">
    <name type="scientific">Cucumis sativus</name>
    <name type="common">Cucumber</name>
    <dbReference type="NCBI Taxonomy" id="3659"/>
    <lineage>
        <taxon>Eukaryota</taxon>
        <taxon>Viridiplantae</taxon>
        <taxon>Streptophyta</taxon>
        <taxon>Embryophyta</taxon>
        <taxon>Tracheophyta</taxon>
        <taxon>Spermatophyta</taxon>
        <taxon>Magnoliopsida</taxon>
        <taxon>eudicotyledons</taxon>
        <taxon>Gunneridae</taxon>
        <taxon>Pentapetalae</taxon>
        <taxon>rosids</taxon>
        <taxon>fabids</taxon>
        <taxon>Cucurbitales</taxon>
        <taxon>Cucurbitaceae</taxon>
        <taxon>Benincaseae</taxon>
        <taxon>Cucumis</taxon>
    </lineage>
</organism>
<dbReference type="Pfam" id="PF11883">
    <property type="entry name" value="DUF3403"/>
    <property type="match status" value="1"/>
</dbReference>
<keyword evidence="20" id="KW-1185">Reference proteome</keyword>
<dbReference type="PANTHER" id="PTHR32444:SF63">
    <property type="entry name" value="G-TYPE LECTIN S-RECEPTOR-LIKE SERINE_THREONINE-PROTEIN KINASE RKS1"/>
    <property type="match status" value="1"/>
</dbReference>
<dbReference type="OMA" id="ARWNRHG"/>
<keyword evidence="2 13" id="KW-0723">Serine/threonine-protein kinase</keyword>
<dbReference type="PROSITE" id="PS50927">
    <property type="entry name" value="BULB_LECTIN"/>
    <property type="match status" value="1"/>
</dbReference>
<evidence type="ECO:0000259" key="18">
    <source>
        <dbReference type="PROSITE" id="PS50948"/>
    </source>
</evidence>
<feature type="domain" description="Apple" evidence="18">
    <location>
        <begin position="348"/>
        <end position="428"/>
    </location>
</feature>
<comment type="catalytic activity">
    <reaction evidence="13">
        <text>L-threonyl-[protein] + ATP = O-phospho-L-threonyl-[protein] + ADP + H(+)</text>
        <dbReference type="Rhea" id="RHEA:46608"/>
        <dbReference type="Rhea" id="RHEA-COMP:11060"/>
        <dbReference type="Rhea" id="RHEA-COMP:11605"/>
        <dbReference type="ChEBI" id="CHEBI:15378"/>
        <dbReference type="ChEBI" id="CHEBI:30013"/>
        <dbReference type="ChEBI" id="CHEBI:30616"/>
        <dbReference type="ChEBI" id="CHEBI:61977"/>
        <dbReference type="ChEBI" id="CHEBI:456216"/>
        <dbReference type="EC" id="2.7.11.1"/>
    </reaction>
</comment>
<accession>A0A0A0LRR1</accession>
<evidence type="ECO:0000313" key="19">
    <source>
        <dbReference type="EMBL" id="KGN64595.1"/>
    </source>
</evidence>
<evidence type="ECO:0000256" key="12">
    <source>
        <dbReference type="ARBA" id="ARBA00023180"/>
    </source>
</evidence>
<dbReference type="Gene3D" id="1.10.510.10">
    <property type="entry name" value="Transferase(Phosphotransferase) domain 1"/>
    <property type="match status" value="2"/>
</dbReference>
<keyword evidence="7 13" id="KW-0418">Kinase</keyword>
<reference evidence="19 20" key="2">
    <citation type="journal article" date="2009" name="PLoS ONE">
        <title>An integrated genetic and cytogenetic map of the cucumber genome.</title>
        <authorList>
            <person name="Ren Y."/>
            <person name="Zhang Z."/>
            <person name="Liu J."/>
            <person name="Staub J.E."/>
            <person name="Han Y."/>
            <person name="Cheng Z."/>
            <person name="Li X."/>
            <person name="Lu J."/>
            <person name="Miao H."/>
            <person name="Kang H."/>
            <person name="Xie B."/>
            <person name="Gu X."/>
            <person name="Wang X."/>
            <person name="Du Y."/>
            <person name="Jin W."/>
            <person name="Huang S."/>
        </authorList>
    </citation>
    <scope>NUCLEOTIDE SEQUENCE [LARGE SCALE GENOMIC DNA]</scope>
    <source>
        <strain evidence="20">cv. 9930</strain>
    </source>
</reference>
<feature type="signal peptide" evidence="16">
    <location>
        <begin position="1"/>
        <end position="28"/>
    </location>
</feature>
<dbReference type="Proteomes" id="UP000029981">
    <property type="component" value="Chromosome 1"/>
</dbReference>
<evidence type="ECO:0000256" key="7">
    <source>
        <dbReference type="ARBA" id="ARBA00022777"/>
    </source>
</evidence>
<dbReference type="PIRSF" id="PIRSF000641">
    <property type="entry name" value="SRK"/>
    <property type="match status" value="1"/>
</dbReference>
<comment type="subcellular location">
    <subcellularLocation>
        <location evidence="1">Membrane</location>
        <topology evidence="1">Single-pass type I membrane protein</topology>
    </subcellularLocation>
</comment>